<feature type="region of interest" description="Disordered" evidence="1">
    <location>
        <begin position="1"/>
        <end position="39"/>
    </location>
</feature>
<organism evidence="2 3">
    <name type="scientific">Phytophthora boehmeriae</name>
    <dbReference type="NCBI Taxonomy" id="109152"/>
    <lineage>
        <taxon>Eukaryota</taxon>
        <taxon>Sar</taxon>
        <taxon>Stramenopiles</taxon>
        <taxon>Oomycota</taxon>
        <taxon>Peronosporomycetes</taxon>
        <taxon>Peronosporales</taxon>
        <taxon>Peronosporaceae</taxon>
        <taxon>Phytophthora</taxon>
    </lineage>
</organism>
<dbReference type="AlphaFoldDB" id="A0A8T1VLI1"/>
<gene>
    <name evidence="2" type="ORF">PHYBOEH_011168</name>
</gene>
<evidence type="ECO:0000313" key="3">
    <source>
        <dbReference type="Proteomes" id="UP000693981"/>
    </source>
</evidence>
<comment type="caution">
    <text evidence="2">The sequence shown here is derived from an EMBL/GenBank/DDBJ whole genome shotgun (WGS) entry which is preliminary data.</text>
</comment>
<feature type="compositionally biased region" description="Basic and acidic residues" evidence="1">
    <location>
        <begin position="1"/>
        <end position="17"/>
    </location>
</feature>
<dbReference type="Proteomes" id="UP000693981">
    <property type="component" value="Unassembled WGS sequence"/>
</dbReference>
<name>A0A8T1VLI1_9STRA</name>
<keyword evidence="3" id="KW-1185">Reference proteome</keyword>
<dbReference type="OrthoDB" id="10271211at2759"/>
<evidence type="ECO:0000313" key="2">
    <source>
        <dbReference type="EMBL" id="KAG7381049.1"/>
    </source>
</evidence>
<sequence>MSSQHDDDAQHKASAYDEHDEVTLTSRPSEQPVEDENDLMDILVDKAAEALAQTQSTVESAKLAAGYGMQVLGRPPDLEGEEETKLGMETAREFLPEDSVMTSRASNIGSAVEEPVVGTVAAPTGAATDNTPDFADYLSASRWSYDLDEYEADAQVFGQVFTKNVKNLYQILAGDVWCPGGT</sequence>
<dbReference type="EMBL" id="JAGDFL010000819">
    <property type="protein sequence ID" value="KAG7381049.1"/>
    <property type="molecule type" value="Genomic_DNA"/>
</dbReference>
<protein>
    <submittedName>
        <fullName evidence="2">Uncharacterized protein</fullName>
    </submittedName>
</protein>
<proteinExistence type="predicted"/>
<evidence type="ECO:0000256" key="1">
    <source>
        <dbReference type="SAM" id="MobiDB-lite"/>
    </source>
</evidence>
<accession>A0A8T1VLI1</accession>
<reference evidence="2" key="1">
    <citation type="submission" date="2021-02" db="EMBL/GenBank/DDBJ databases">
        <authorList>
            <person name="Palmer J.M."/>
        </authorList>
    </citation>
    <scope>NUCLEOTIDE SEQUENCE</scope>
    <source>
        <strain evidence="2">SCRP23</strain>
    </source>
</reference>